<proteinExistence type="predicted"/>
<dbReference type="InterPro" id="IPR050593">
    <property type="entry name" value="LovG"/>
</dbReference>
<reference evidence="4" key="1">
    <citation type="submission" date="2016-03" db="EMBL/GenBank/DDBJ databases">
        <authorList>
            <person name="Devillers H."/>
        </authorList>
    </citation>
    <scope>NUCLEOTIDE SEQUENCE [LARGE SCALE GENOMIC DNA]</scope>
</reference>
<dbReference type="EMBL" id="LT598488">
    <property type="protein sequence ID" value="SCW01744.1"/>
    <property type="molecule type" value="Genomic_DNA"/>
</dbReference>
<gene>
    <name evidence="3" type="ORF">LAFE_0E06304G</name>
</gene>
<sequence length="257" mass="28952">MSKKVLMLHGYAQSDSIFYGKTGGFRKNLSKLGYELYYPCAPAKVPGVDISNEDDFASVYNTTAGTSDIYGWWLKHPDDQYKVPQETADYLRDYIIENGPFHGIVGFSQGAGYGGYLCTDIRGLLNLSLDEQPDLEFFISFSGFRLQPEWFQEQYDKHEITVPSLHVQGELDTVVEEQRVLSLYNSCSNDTKTMLKHPGGHFVPNSKSFVNKVINWLQVVAKPETEQIKDGPSQPKSFNEPQLDDDLLSVIDGMGKI</sequence>
<keyword evidence="4" id="KW-1185">Reference proteome</keyword>
<evidence type="ECO:0000259" key="2">
    <source>
        <dbReference type="Pfam" id="PF03959"/>
    </source>
</evidence>
<dbReference type="GO" id="GO:0005634">
    <property type="term" value="C:nucleus"/>
    <property type="evidence" value="ECO:0007669"/>
    <property type="project" value="TreeGrafter"/>
</dbReference>
<dbReference type="Pfam" id="PF03959">
    <property type="entry name" value="FSH1"/>
    <property type="match status" value="1"/>
</dbReference>
<dbReference type="Proteomes" id="UP000190831">
    <property type="component" value="Chromosome E"/>
</dbReference>
<evidence type="ECO:0000313" key="3">
    <source>
        <dbReference type="EMBL" id="SCW01744.1"/>
    </source>
</evidence>
<dbReference type="OrthoDB" id="2094269at2759"/>
<name>A0A1G4MD90_LACFM</name>
<feature type="domain" description="Serine hydrolase" evidence="2">
    <location>
        <begin position="2"/>
        <end position="213"/>
    </location>
</feature>
<dbReference type="Gene3D" id="3.40.50.1820">
    <property type="entry name" value="alpha/beta hydrolase"/>
    <property type="match status" value="1"/>
</dbReference>
<dbReference type="GO" id="GO:0005737">
    <property type="term" value="C:cytoplasm"/>
    <property type="evidence" value="ECO:0007669"/>
    <property type="project" value="TreeGrafter"/>
</dbReference>
<dbReference type="SUPFAM" id="SSF53474">
    <property type="entry name" value="alpha/beta-Hydrolases"/>
    <property type="match status" value="1"/>
</dbReference>
<dbReference type="GO" id="GO:0016787">
    <property type="term" value="F:hydrolase activity"/>
    <property type="evidence" value="ECO:0007669"/>
    <property type="project" value="UniProtKB-KW"/>
</dbReference>
<dbReference type="PANTHER" id="PTHR48070">
    <property type="entry name" value="ESTERASE OVCA2"/>
    <property type="match status" value="1"/>
</dbReference>
<keyword evidence="1" id="KW-0378">Hydrolase</keyword>
<dbReference type="OMA" id="EEPRGWW"/>
<organism evidence="3 4">
    <name type="scientific">Lachancea fermentati</name>
    <name type="common">Zygosaccharomyces fermentati</name>
    <dbReference type="NCBI Taxonomy" id="4955"/>
    <lineage>
        <taxon>Eukaryota</taxon>
        <taxon>Fungi</taxon>
        <taxon>Dikarya</taxon>
        <taxon>Ascomycota</taxon>
        <taxon>Saccharomycotina</taxon>
        <taxon>Saccharomycetes</taxon>
        <taxon>Saccharomycetales</taxon>
        <taxon>Saccharomycetaceae</taxon>
        <taxon>Lachancea</taxon>
    </lineage>
</organism>
<dbReference type="AlphaFoldDB" id="A0A1G4MD90"/>
<accession>A0A1G4MD90</accession>
<evidence type="ECO:0000256" key="1">
    <source>
        <dbReference type="ARBA" id="ARBA00022801"/>
    </source>
</evidence>
<dbReference type="InterPro" id="IPR005645">
    <property type="entry name" value="FSH-like_dom"/>
</dbReference>
<dbReference type="InterPro" id="IPR029058">
    <property type="entry name" value="AB_hydrolase_fold"/>
</dbReference>
<evidence type="ECO:0000313" key="4">
    <source>
        <dbReference type="Proteomes" id="UP000190831"/>
    </source>
</evidence>
<protein>
    <submittedName>
        <fullName evidence="3">LAFE_0E06304g1_1</fullName>
    </submittedName>
</protein>
<dbReference type="PANTHER" id="PTHR48070:SF6">
    <property type="entry name" value="ESTERASE OVCA2"/>
    <property type="match status" value="1"/>
</dbReference>